<feature type="signal peptide" evidence="1">
    <location>
        <begin position="1"/>
        <end position="27"/>
    </location>
</feature>
<feature type="chain" id="PRO_5012895058" evidence="1">
    <location>
        <begin position="28"/>
        <end position="678"/>
    </location>
</feature>
<organism evidence="2 3">
    <name type="scientific">Phytophthora megakarya</name>
    <dbReference type="NCBI Taxonomy" id="4795"/>
    <lineage>
        <taxon>Eukaryota</taxon>
        <taxon>Sar</taxon>
        <taxon>Stramenopiles</taxon>
        <taxon>Oomycota</taxon>
        <taxon>Peronosporomycetes</taxon>
        <taxon>Peronosporales</taxon>
        <taxon>Peronosporaceae</taxon>
        <taxon>Phytophthora</taxon>
    </lineage>
</organism>
<name>A0A225VWP5_9STRA</name>
<protein>
    <submittedName>
        <fullName evidence="2">Uncharacterized protein</fullName>
    </submittedName>
</protein>
<reference evidence="3" key="1">
    <citation type="submission" date="2017-03" db="EMBL/GenBank/DDBJ databases">
        <title>Phytopthora megakarya and P. palmivora, two closely related causual agents of cacao black pod achieved similar genome size and gene model numbers by different mechanisms.</title>
        <authorList>
            <person name="Ali S."/>
            <person name="Shao J."/>
            <person name="Larry D.J."/>
            <person name="Kronmiller B."/>
            <person name="Shen D."/>
            <person name="Strem M.D."/>
            <person name="Melnick R.L."/>
            <person name="Guiltinan M.J."/>
            <person name="Tyler B.M."/>
            <person name="Meinhardt L.W."/>
            <person name="Bailey B.A."/>
        </authorList>
    </citation>
    <scope>NUCLEOTIDE SEQUENCE [LARGE SCALE GENOMIC DNA]</scope>
    <source>
        <strain evidence="3">zdho120</strain>
    </source>
</reference>
<dbReference type="OrthoDB" id="111500at2759"/>
<proteinExistence type="predicted"/>
<dbReference type="Proteomes" id="UP000198211">
    <property type="component" value="Unassembled WGS sequence"/>
</dbReference>
<evidence type="ECO:0000313" key="3">
    <source>
        <dbReference type="Proteomes" id="UP000198211"/>
    </source>
</evidence>
<dbReference type="AlphaFoldDB" id="A0A225VWP5"/>
<comment type="caution">
    <text evidence="2">The sequence shown here is derived from an EMBL/GenBank/DDBJ whole genome shotgun (WGS) entry which is preliminary data.</text>
</comment>
<evidence type="ECO:0000313" key="2">
    <source>
        <dbReference type="EMBL" id="OWZ09765.1"/>
    </source>
</evidence>
<evidence type="ECO:0000256" key="1">
    <source>
        <dbReference type="SAM" id="SignalP"/>
    </source>
</evidence>
<keyword evidence="3" id="KW-1185">Reference proteome</keyword>
<accession>A0A225VWP5</accession>
<sequence length="678" mass="75584">MDKYFSSHEVTVSTVFACLCWIKSVAALQGNGDLCQTTNITLNHTTDLMNQIDASVAKGAVKAVDKQLHGFLEYYSETIKTSAQYSHLAYTNPLLAGLTMLDHHLEYMDLASEVMAASKLCSFGHLYNALVNEGLCCRIPFFDEILVIYEKMIFTPSRAAAVRGAYVRMYLLNSGLKVASLDALVRGKRLVGSTADNTKSRTRLYMNEVSKIYRLMTQDDKSFLRAGSSKSLLNMATEVCSQELYDSRVLSRDMLKLHDDLTDTFSEMRGMLTESDIRFSSDEDEVTLRLLRICDILQPNDELDVSLLRGNHHPRIDKATRAMCKKAAEVIEVKFDNAIKVATNKAETVTRLGEDDGSAELSAMLKQLLVSVSAGTNALDETNTTTLQDSLRQAATGAFSRLRDPDIPPFLKVDDAQSVCKVVAKLQELAEKFSDPRRQDATTLCVRQFIFAESSRVIHMMKRFHRTDHPAMTVPVLAKVRELCTPKPDFVQFVISVAHIGVSADRTVQAREILDLLEKCLLQMRHCKLKDPYYREMVQQYSTARDAMGMGLTSSPDSFRILEWYLTNAMSNMQALVSLDAMDGQPFYLEMVTSAFQDTSELERGLRLPGIACFGNCLKHVVYGGPKESVARARGLVIEVAKTAGVEFSESNSQQCATSVRVNEFKFSSSGIIRDTAP</sequence>
<keyword evidence="1" id="KW-0732">Signal</keyword>
<gene>
    <name evidence="2" type="ORF">PHMEG_00017482</name>
</gene>
<dbReference type="EMBL" id="NBNE01002672">
    <property type="protein sequence ID" value="OWZ09765.1"/>
    <property type="molecule type" value="Genomic_DNA"/>
</dbReference>